<dbReference type="InterPro" id="IPR036236">
    <property type="entry name" value="Znf_C2H2_sf"/>
</dbReference>
<feature type="compositionally biased region" description="Polar residues" evidence="8">
    <location>
        <begin position="1222"/>
        <end position="1235"/>
    </location>
</feature>
<feature type="compositionally biased region" description="Polar residues" evidence="8">
    <location>
        <begin position="571"/>
        <end position="581"/>
    </location>
</feature>
<dbReference type="PANTHER" id="PTHR24379:SF121">
    <property type="entry name" value="C2H2-TYPE DOMAIN-CONTAINING PROTEIN"/>
    <property type="match status" value="1"/>
</dbReference>
<feature type="compositionally biased region" description="Low complexity" evidence="8">
    <location>
        <begin position="587"/>
        <end position="598"/>
    </location>
</feature>
<keyword evidence="3" id="KW-0677">Repeat</keyword>
<accession>A0A6P7SQW4</accession>
<evidence type="ECO:0000256" key="8">
    <source>
        <dbReference type="SAM" id="MobiDB-lite"/>
    </source>
</evidence>
<feature type="domain" description="C2H2-type" evidence="9">
    <location>
        <begin position="774"/>
        <end position="801"/>
    </location>
</feature>
<name>A0A6P7SQW4_9MOLL</name>
<feature type="compositionally biased region" description="Basic residues" evidence="8">
    <location>
        <begin position="272"/>
        <end position="281"/>
    </location>
</feature>
<dbReference type="PROSITE" id="PS00028">
    <property type="entry name" value="ZINC_FINGER_C2H2_1"/>
    <property type="match status" value="2"/>
</dbReference>
<keyword evidence="10" id="KW-1185">Reference proteome</keyword>
<feature type="compositionally biased region" description="Low complexity" evidence="8">
    <location>
        <begin position="1191"/>
        <end position="1221"/>
    </location>
</feature>
<dbReference type="AlphaFoldDB" id="A0A6P7SQW4"/>
<dbReference type="PANTHER" id="PTHR24379">
    <property type="entry name" value="KRAB AND ZINC FINGER DOMAIN-CONTAINING"/>
    <property type="match status" value="1"/>
</dbReference>
<reference evidence="11" key="1">
    <citation type="submission" date="2025-08" db="UniProtKB">
        <authorList>
            <consortium name="RefSeq"/>
        </authorList>
    </citation>
    <scope>IDENTIFICATION</scope>
</reference>
<dbReference type="SUPFAM" id="SSF57667">
    <property type="entry name" value="beta-beta-alpha zinc fingers"/>
    <property type="match status" value="4"/>
</dbReference>
<evidence type="ECO:0000256" key="2">
    <source>
        <dbReference type="ARBA" id="ARBA00022723"/>
    </source>
</evidence>
<evidence type="ECO:0000256" key="6">
    <source>
        <dbReference type="ARBA" id="ARBA00023242"/>
    </source>
</evidence>
<evidence type="ECO:0000259" key="9">
    <source>
        <dbReference type="PROSITE" id="PS50157"/>
    </source>
</evidence>
<proteinExistence type="predicted"/>
<dbReference type="Pfam" id="PF00096">
    <property type="entry name" value="zf-C2H2"/>
    <property type="match status" value="1"/>
</dbReference>
<protein>
    <submittedName>
        <fullName evidence="11">LOW QUALITY PROTEIN: uncharacterized protein LOC115215614</fullName>
    </submittedName>
</protein>
<evidence type="ECO:0000256" key="3">
    <source>
        <dbReference type="ARBA" id="ARBA00022737"/>
    </source>
</evidence>
<feature type="region of interest" description="Disordered" evidence="8">
    <location>
        <begin position="986"/>
        <end position="1008"/>
    </location>
</feature>
<feature type="domain" description="C2H2-type" evidence="9">
    <location>
        <begin position="746"/>
        <end position="773"/>
    </location>
</feature>
<evidence type="ECO:0000313" key="11">
    <source>
        <dbReference type="RefSeq" id="XP_029640697.2"/>
    </source>
</evidence>
<dbReference type="FunFam" id="3.30.160.60:FF:001498">
    <property type="entry name" value="Zinc finger protein 404"/>
    <property type="match status" value="1"/>
</dbReference>
<feature type="domain" description="C2H2-type" evidence="9">
    <location>
        <begin position="716"/>
        <end position="739"/>
    </location>
</feature>
<evidence type="ECO:0000256" key="5">
    <source>
        <dbReference type="ARBA" id="ARBA00022833"/>
    </source>
</evidence>
<evidence type="ECO:0000256" key="1">
    <source>
        <dbReference type="ARBA" id="ARBA00004123"/>
    </source>
</evidence>
<evidence type="ECO:0000256" key="4">
    <source>
        <dbReference type="ARBA" id="ARBA00022771"/>
    </source>
</evidence>
<feature type="region of interest" description="Disordered" evidence="8">
    <location>
        <begin position="522"/>
        <end position="599"/>
    </location>
</feature>
<dbReference type="RefSeq" id="XP_029640697.2">
    <property type="nucleotide sequence ID" value="XM_029784837.2"/>
</dbReference>
<dbReference type="SMART" id="SM00355">
    <property type="entry name" value="ZnF_C2H2"/>
    <property type="match status" value="9"/>
</dbReference>
<gene>
    <name evidence="11" type="primary">LOC115215614</name>
</gene>
<keyword evidence="5" id="KW-0862">Zinc</keyword>
<feature type="compositionally biased region" description="Polar residues" evidence="8">
    <location>
        <begin position="537"/>
        <end position="554"/>
    </location>
</feature>
<dbReference type="GO" id="GO:0005634">
    <property type="term" value="C:nucleus"/>
    <property type="evidence" value="ECO:0007669"/>
    <property type="project" value="UniProtKB-SubCell"/>
</dbReference>
<feature type="region of interest" description="Disordered" evidence="8">
    <location>
        <begin position="265"/>
        <end position="295"/>
    </location>
</feature>
<keyword evidence="6" id="KW-0539">Nucleus</keyword>
<dbReference type="PROSITE" id="PS50157">
    <property type="entry name" value="ZINC_FINGER_C2H2_2"/>
    <property type="match status" value="4"/>
</dbReference>
<organism evidence="10 11">
    <name type="scientific">Octopus sinensis</name>
    <name type="common">East Asian common octopus</name>
    <dbReference type="NCBI Taxonomy" id="2607531"/>
    <lineage>
        <taxon>Eukaryota</taxon>
        <taxon>Metazoa</taxon>
        <taxon>Spiralia</taxon>
        <taxon>Lophotrochozoa</taxon>
        <taxon>Mollusca</taxon>
        <taxon>Cephalopoda</taxon>
        <taxon>Coleoidea</taxon>
        <taxon>Octopodiformes</taxon>
        <taxon>Octopoda</taxon>
        <taxon>Incirrata</taxon>
        <taxon>Octopodidae</taxon>
        <taxon>Octopus</taxon>
    </lineage>
</organism>
<dbReference type="Gene3D" id="3.30.160.60">
    <property type="entry name" value="Classic Zinc Finger"/>
    <property type="match status" value="4"/>
</dbReference>
<dbReference type="GO" id="GO:0008270">
    <property type="term" value="F:zinc ion binding"/>
    <property type="evidence" value="ECO:0007669"/>
    <property type="project" value="UniProtKB-KW"/>
</dbReference>
<evidence type="ECO:0000256" key="7">
    <source>
        <dbReference type="PROSITE-ProRule" id="PRU00042"/>
    </source>
</evidence>
<keyword evidence="2" id="KW-0479">Metal-binding</keyword>
<feature type="region of interest" description="Disordered" evidence="8">
    <location>
        <begin position="394"/>
        <end position="456"/>
    </location>
</feature>
<keyword evidence="4 7" id="KW-0863">Zinc-finger</keyword>
<comment type="subcellular location">
    <subcellularLocation>
        <location evidence="1">Nucleus</location>
    </subcellularLocation>
</comment>
<dbReference type="Proteomes" id="UP000515154">
    <property type="component" value="Linkage group LG9"/>
</dbReference>
<feature type="domain" description="C2H2-type" evidence="9">
    <location>
        <begin position="801"/>
        <end position="828"/>
    </location>
</feature>
<feature type="region of interest" description="Disordered" evidence="8">
    <location>
        <begin position="1191"/>
        <end position="1245"/>
    </location>
</feature>
<dbReference type="InterPro" id="IPR013087">
    <property type="entry name" value="Znf_C2H2_type"/>
</dbReference>
<dbReference type="KEGG" id="osn:115215614"/>
<sequence length="1245" mass="135731">MDCQQVNRIIRVDGSMSQEMGSAETVTISLEDAAQIILQEQVMDGTLQIPPGTYHILTQDTLQVDENRLIVAGSDGMPVIMQSASNNLQNYTVQTEDGEANISEVVNTVVSDGTSMDILQVAESNEDLQLPQQTTLVAAAEPVNEEAESAEVVGVSVNNVAPRNVKAEDAGVTLNPMGLTNIISTASSAKQDLPEDQSNQMTEAYPSADNAADTMLLILLLLLQPRRKPDLTCPIAVTERTEVVINGKKCVMMLNSETGQMCAYPLLPPEGRRKRGRPRKQPRVEEPALAEATESPELPLLLSESTTENTLLPKISLNGSQEWTASEQNQSVAVDDIKEIPLMSQEMLAQTEQTNAAEGLLELSATGPDGVRRSGRIRRKAKTLEDYEILEISSEDEGATAPDDEEVTPAGVKRKRPGTKDATTLAPFLLGPGMKRGRGRPRRFPPAGPSSLPTQIPAVIIPTSGGQTLMMASVPGIQNMQAFQQQIKQLPTILHKSVEGQGTEDNNNQMLPVSLNTEGITVTDSTSKQQQQQKQQESLVISATDNTTENAKTDGSTDDNEEISKVHSKTAENSTSQSVTSDEGKSVSESSTEVITSSAPPTIIQIPENFLPMFLPKKDPIKLGLKATENDLERLRCNKCQFQAYYQQQFQEHLSTNHPETVQKCKCCTYVSLDKTDLYNHFKENHPRCLCHVCGFTSEHAYVIKRHMMRHSADGCTCELCGKTYKDQYILKMHVKMVHLPAEVLYECTICAKKFTRKAHLKRHLRIHDPEKPYKCPHCEYRGCERSDISKHVLIHDEPKHICEVCGKAFRHIKNKELHVKRHKGQRDYKCGVCDFFGYTFTDIRKHIERKHSDLKTLDCDKCSQTFHNESLLIEHQKQKCEVTMIEQALTIATSTGTTEARIQIPTSLSVDGQHITIGSQQIPMDTSQQVNITVEQLNLTGNSEDGEITLTESNPLGGSEIAVASQTEQFEDISADPSCVLTEGTGVSESVGEEGEVSGGERQEDGEVEEGVLDVKELGQNLTESLMMTKHHIAVPISEAITVSQVTFVSADVMTTSTTTPTTTTMVAPVVEQSLSELTEGVVEGSGLVLGMEVKEAPVESTEAIVATTTETAILATAEAAIATDTVELTTATTTTSTTLSAAETVMETTAEVATTATTTTTAATTTAAATTTTEVEAVAATVAETSELATTNETVDQQQQQQQQQHQQQQQQEQQPEQQVTVTLTEVNPSSTDGEPAANMVIS</sequence>
<feature type="compositionally biased region" description="Acidic residues" evidence="8">
    <location>
        <begin position="394"/>
        <end position="407"/>
    </location>
</feature>
<evidence type="ECO:0000313" key="10">
    <source>
        <dbReference type="Proteomes" id="UP000515154"/>
    </source>
</evidence>